<evidence type="ECO:0000256" key="2">
    <source>
        <dbReference type="ARBA" id="ARBA00022741"/>
    </source>
</evidence>
<dbReference type="GO" id="GO:0008360">
    <property type="term" value="P:regulation of cell shape"/>
    <property type="evidence" value="ECO:0007669"/>
    <property type="project" value="UniProtKB-UniRule"/>
</dbReference>
<dbReference type="PANTHER" id="PTHR42749">
    <property type="entry name" value="CELL SHAPE-DETERMINING PROTEIN MREB"/>
    <property type="match status" value="1"/>
</dbReference>
<dbReference type="AlphaFoldDB" id="A0A2I7N4Y6"/>
<keyword evidence="3 6" id="KW-0067">ATP-binding</keyword>
<dbReference type="CDD" id="cd10225">
    <property type="entry name" value="ASKHA_NBD_MreB-like"/>
    <property type="match status" value="1"/>
</dbReference>
<comment type="similarity">
    <text evidence="5 6">Belongs to the FtsA/MreB family.</text>
</comment>
<keyword evidence="1 6" id="KW-0963">Cytoplasm</keyword>
<accession>A0A2I7N4Y6</accession>
<dbReference type="NCBIfam" id="NF010539">
    <property type="entry name" value="PRK13927.1"/>
    <property type="match status" value="1"/>
</dbReference>
<evidence type="ECO:0000256" key="6">
    <source>
        <dbReference type="HAMAP-Rule" id="MF_02207"/>
    </source>
</evidence>
<keyword evidence="4 6" id="KW-0133">Cell shape</keyword>
<name>A0A2I7N4Y6_9NEIS</name>
<evidence type="ECO:0000256" key="4">
    <source>
        <dbReference type="ARBA" id="ARBA00022960"/>
    </source>
</evidence>
<feature type="binding site" evidence="6">
    <location>
        <begin position="169"/>
        <end position="171"/>
    </location>
    <ligand>
        <name>ATP</name>
        <dbReference type="ChEBI" id="CHEBI:30616"/>
    </ligand>
</feature>
<comment type="function">
    <text evidence="6">Forms membrane-associated dynamic filaments that are essential for cell shape determination. Acts by regulating cell wall synthesis and cell elongation, and thus cell shape. A feedback loop between cell geometry and MreB localization may maintain elongated cell shape by targeting cell wall growth to regions of negative cell wall curvature.</text>
</comment>
<dbReference type="PRINTS" id="PR01652">
    <property type="entry name" value="SHAPEPROTEIN"/>
</dbReference>
<evidence type="ECO:0000313" key="7">
    <source>
        <dbReference type="EMBL" id="AUR51527.1"/>
    </source>
</evidence>
<dbReference type="NCBIfam" id="TIGR00904">
    <property type="entry name" value="mreB"/>
    <property type="match status" value="1"/>
</dbReference>
<feature type="binding site" evidence="6">
    <location>
        <begin position="297"/>
        <end position="300"/>
    </location>
    <ligand>
        <name>ATP</name>
        <dbReference type="ChEBI" id="CHEBI:30616"/>
    </ligand>
</feature>
<dbReference type="SUPFAM" id="SSF53067">
    <property type="entry name" value="Actin-like ATPase domain"/>
    <property type="match status" value="2"/>
</dbReference>
<dbReference type="PANTHER" id="PTHR42749:SF1">
    <property type="entry name" value="CELL SHAPE-DETERMINING PROTEIN MREB"/>
    <property type="match status" value="1"/>
</dbReference>
<sequence length="348" mass="36964">MFKKLLGFFSSSIAIDLGTANTLVYMHGKGIILDEPSMVALAVDKSGMGKKILAVGQEAKVMLGKTPGQIEVVRPMKDGVIADFNVTEQMIKYFIKKVSAQKILMSVPPTIVICVPCGSTQVERRAIKDAALAAGARRVELIEEAMAAAIGAGLPVESPRASMVVDIGGGTTEVGVISLGGLVYANSIRVAGDRLDEVISNHIRARHGLLIGEATAEEIKKQIGSAHPDTDNGEMEIRGRSVYDGLPKKIIVTSSEIREALHDALDQMVSAVKQALELTPPELAADMIDSGIVLTGGGALLRGLDILFTETTQLKVVVADEPLLCVAKGCGMALDHLSDQRVYLNRNK</sequence>
<dbReference type="InterPro" id="IPR004753">
    <property type="entry name" value="MreB"/>
</dbReference>
<feature type="binding site" evidence="6">
    <location>
        <begin position="217"/>
        <end position="220"/>
    </location>
    <ligand>
        <name>ATP</name>
        <dbReference type="ChEBI" id="CHEBI:30616"/>
    </ligand>
</feature>
<dbReference type="GO" id="GO:0005524">
    <property type="term" value="F:ATP binding"/>
    <property type="evidence" value="ECO:0007669"/>
    <property type="project" value="UniProtKB-KW"/>
</dbReference>
<dbReference type="OrthoDB" id="9768127at2"/>
<dbReference type="Proteomes" id="UP000236655">
    <property type="component" value="Chromosome"/>
</dbReference>
<gene>
    <name evidence="6" type="primary">mreB</name>
    <name evidence="7" type="ORF">CUN60_04225</name>
</gene>
<dbReference type="RefSeq" id="WP_102950826.1">
    <property type="nucleotide sequence ID" value="NZ_CP024847.1"/>
</dbReference>
<protein>
    <recommendedName>
        <fullName evidence="6">Cell shape-determining protein MreB</fullName>
    </recommendedName>
</protein>
<evidence type="ECO:0000256" key="5">
    <source>
        <dbReference type="ARBA" id="ARBA00023458"/>
    </source>
</evidence>
<keyword evidence="8" id="KW-1185">Reference proteome</keyword>
<dbReference type="EMBL" id="CP024847">
    <property type="protein sequence ID" value="AUR51527.1"/>
    <property type="molecule type" value="Genomic_DNA"/>
</dbReference>
<feature type="binding site" evidence="6">
    <location>
        <begin position="19"/>
        <end position="21"/>
    </location>
    <ligand>
        <name>ATP</name>
        <dbReference type="ChEBI" id="CHEBI:30616"/>
    </ligand>
</feature>
<proteinExistence type="inferred from homology"/>
<comment type="subunit">
    <text evidence="6">Forms polymers.</text>
</comment>
<comment type="subcellular location">
    <subcellularLocation>
        <location evidence="6">Cytoplasm</location>
    </subcellularLocation>
    <text evidence="6">Membrane-associated.</text>
</comment>
<evidence type="ECO:0000313" key="8">
    <source>
        <dbReference type="Proteomes" id="UP000236655"/>
    </source>
</evidence>
<reference evidence="8" key="1">
    <citation type="submission" date="2017-11" db="EMBL/GenBank/DDBJ databases">
        <authorList>
            <person name="Chan K.G."/>
            <person name="Lee L.S."/>
        </authorList>
    </citation>
    <scope>NUCLEOTIDE SEQUENCE [LARGE SCALE GENOMIC DNA]</scope>
    <source>
        <strain evidence="8">DSM 100970</strain>
    </source>
</reference>
<keyword evidence="2 6" id="KW-0547">Nucleotide-binding</keyword>
<dbReference type="KEGG" id="nba:CUN60_04225"/>
<dbReference type="Gene3D" id="3.30.420.40">
    <property type="match status" value="3"/>
</dbReference>
<evidence type="ECO:0000256" key="1">
    <source>
        <dbReference type="ARBA" id="ARBA00022490"/>
    </source>
</evidence>
<dbReference type="InterPro" id="IPR043129">
    <property type="entry name" value="ATPase_NBD"/>
</dbReference>
<dbReference type="Pfam" id="PF06723">
    <property type="entry name" value="MreB_Mbl"/>
    <property type="match status" value="1"/>
</dbReference>
<dbReference type="InterPro" id="IPR056546">
    <property type="entry name" value="MreB_MamK-like"/>
</dbReference>
<dbReference type="GO" id="GO:0000902">
    <property type="term" value="P:cell morphogenesis"/>
    <property type="evidence" value="ECO:0007669"/>
    <property type="project" value="InterPro"/>
</dbReference>
<dbReference type="HAMAP" id="MF_02207">
    <property type="entry name" value="MreB"/>
    <property type="match status" value="1"/>
</dbReference>
<dbReference type="GO" id="GO:0005737">
    <property type="term" value="C:cytoplasm"/>
    <property type="evidence" value="ECO:0007669"/>
    <property type="project" value="UniProtKB-SubCell"/>
</dbReference>
<organism evidence="7 8">
    <name type="scientific">Aquella oligotrophica</name>
    <dbReference type="NCBI Taxonomy" id="2067065"/>
    <lineage>
        <taxon>Bacteria</taxon>
        <taxon>Pseudomonadati</taxon>
        <taxon>Pseudomonadota</taxon>
        <taxon>Betaproteobacteria</taxon>
        <taxon>Neisseriales</taxon>
        <taxon>Neisseriaceae</taxon>
        <taxon>Aquella</taxon>
    </lineage>
</organism>
<evidence type="ECO:0000256" key="3">
    <source>
        <dbReference type="ARBA" id="ARBA00022840"/>
    </source>
</evidence>